<dbReference type="GO" id="GO:0071978">
    <property type="term" value="P:bacterial-type flagellum-dependent swarming motility"/>
    <property type="evidence" value="ECO:0007669"/>
    <property type="project" value="TreeGrafter"/>
</dbReference>
<name>A0A1Y1SG93_9GAMM</name>
<keyword evidence="10" id="KW-0969">Cilium</keyword>
<comment type="similarity">
    <text evidence="2 5">Belongs to the flagella basal body rod proteins family.</text>
</comment>
<dbReference type="PANTHER" id="PTHR30435:SF1">
    <property type="entry name" value="FLAGELLAR HOOK PROTEIN FLGE"/>
    <property type="match status" value="1"/>
</dbReference>
<evidence type="ECO:0000259" key="7">
    <source>
        <dbReference type="Pfam" id="PF06429"/>
    </source>
</evidence>
<dbReference type="Pfam" id="PF00460">
    <property type="entry name" value="Flg_bb_rod"/>
    <property type="match status" value="1"/>
</dbReference>
<keyword evidence="11" id="KW-1185">Reference proteome</keyword>
<comment type="caution">
    <text evidence="10">The sequence shown here is derived from an EMBL/GenBank/DDBJ whole genome shotgun (WGS) entry which is preliminary data.</text>
</comment>
<evidence type="ECO:0000256" key="3">
    <source>
        <dbReference type="ARBA" id="ARBA00019015"/>
    </source>
</evidence>
<dbReference type="NCBIfam" id="NF004238">
    <property type="entry name" value="PRK05682.1-1"/>
    <property type="match status" value="1"/>
</dbReference>
<evidence type="ECO:0000256" key="5">
    <source>
        <dbReference type="RuleBase" id="RU362116"/>
    </source>
</evidence>
<dbReference type="InterPro" id="IPR010930">
    <property type="entry name" value="Flg_bb/hook_C_dom"/>
</dbReference>
<dbReference type="RefSeq" id="WP_083559298.1">
    <property type="nucleotide sequence ID" value="NZ_AQQV01000001.1"/>
</dbReference>
<dbReference type="Pfam" id="PF22692">
    <property type="entry name" value="LlgE_F_G_D1"/>
    <property type="match status" value="1"/>
</dbReference>
<dbReference type="Gene3D" id="2.60.98.20">
    <property type="entry name" value="Flagellar hook protein FlgE"/>
    <property type="match status" value="1"/>
</dbReference>
<keyword evidence="10" id="KW-0282">Flagellum</keyword>
<dbReference type="OrthoDB" id="8578401at2"/>
<dbReference type="Pfam" id="PF07559">
    <property type="entry name" value="FlgE_D2"/>
    <property type="match status" value="1"/>
</dbReference>
<dbReference type="GO" id="GO:0009425">
    <property type="term" value="C:bacterial-type flagellum basal body"/>
    <property type="evidence" value="ECO:0007669"/>
    <property type="project" value="UniProtKB-SubCell"/>
</dbReference>
<dbReference type="SUPFAM" id="SSF117143">
    <property type="entry name" value="Flagellar hook protein flgE"/>
    <property type="match status" value="1"/>
</dbReference>
<proteinExistence type="inferred from homology"/>
<evidence type="ECO:0000313" key="11">
    <source>
        <dbReference type="Proteomes" id="UP000192342"/>
    </source>
</evidence>
<evidence type="ECO:0000256" key="4">
    <source>
        <dbReference type="ARBA" id="ARBA00023143"/>
    </source>
</evidence>
<dbReference type="PROSITE" id="PS00588">
    <property type="entry name" value="FLAGELLA_BB_ROD"/>
    <property type="match status" value="1"/>
</dbReference>
<reference evidence="10 11" key="1">
    <citation type="submission" date="2013-04" db="EMBL/GenBank/DDBJ databases">
        <title>Oceanococcus atlanticus 22II-S10r2 Genome Sequencing.</title>
        <authorList>
            <person name="Lai Q."/>
            <person name="Li G."/>
            <person name="Shao Z."/>
        </authorList>
    </citation>
    <scope>NUCLEOTIDE SEQUENCE [LARGE SCALE GENOMIC DNA]</scope>
    <source>
        <strain evidence="10 11">22II-S10r2</strain>
    </source>
</reference>
<feature type="domain" description="Flagellar basal body rod protein N-terminal" evidence="6">
    <location>
        <begin position="3"/>
        <end position="33"/>
    </location>
</feature>
<dbReference type="InterPro" id="IPR037058">
    <property type="entry name" value="Falgellar_hook_FlgE_sf"/>
</dbReference>
<dbReference type="Pfam" id="PF06429">
    <property type="entry name" value="Flg_bbr_C"/>
    <property type="match status" value="1"/>
</dbReference>
<keyword evidence="10" id="KW-0966">Cell projection</keyword>
<dbReference type="InterPro" id="IPR020013">
    <property type="entry name" value="Flagellar_FlgE/F/G"/>
</dbReference>
<accession>A0A1Y1SG93</accession>
<evidence type="ECO:0000313" key="10">
    <source>
        <dbReference type="EMBL" id="ORE88673.1"/>
    </source>
</evidence>
<dbReference type="InterPro" id="IPR053967">
    <property type="entry name" value="LlgE_F_G-like_D1"/>
</dbReference>
<protein>
    <recommendedName>
        <fullName evidence="3 5">Flagellar hook protein FlgE</fullName>
    </recommendedName>
</protein>
<evidence type="ECO:0000256" key="1">
    <source>
        <dbReference type="ARBA" id="ARBA00004117"/>
    </source>
</evidence>
<sequence>MTFRIALSGLNAAASELSVTANNIANANTTGFKESRAQFADLFNSSAVGLSDTQVGGGSRLAGVQQLFTQGNVNFTSNALDMAINGDGFFTLSNEGALSYTRDGAFSVDSDGFLVSKEGLRLQGFAPTPGGNFNTASLSDIQLSTASSSPQATSLLTTTLNLPANAAQPTVAPFDPTDADSFNHSSAVTVFDSLGDSHTLNTFYVKTANANEWELQVTLDGASVGAATPVTFDSSGQLTAPANGDLSLPPIALSNGAADLDLDIDLDGVTQFGDTFSVNSIRQDGYASGRLVGIEVNDEGIVQARFTNGQTTALGQIAMTRFANAEGLQALGDTAWAETSDSGTAQRGVAGSSGFGGIQSGALEASNVDLTEQLVNMITAQRNFQANAQMITTADQVTQAALNIR</sequence>
<organism evidence="10 11">
    <name type="scientific">Oceanococcus atlanticus</name>
    <dbReference type="NCBI Taxonomy" id="1317117"/>
    <lineage>
        <taxon>Bacteria</taxon>
        <taxon>Pseudomonadati</taxon>
        <taxon>Pseudomonadota</taxon>
        <taxon>Gammaproteobacteria</taxon>
        <taxon>Chromatiales</taxon>
        <taxon>Oceanococcaceae</taxon>
        <taxon>Oceanococcus</taxon>
    </lineage>
</organism>
<dbReference type="InterPro" id="IPR019776">
    <property type="entry name" value="Flagellar_basal_body_rod_CS"/>
</dbReference>
<dbReference type="InterPro" id="IPR037925">
    <property type="entry name" value="FlgE/F/G-like"/>
</dbReference>
<dbReference type="PANTHER" id="PTHR30435">
    <property type="entry name" value="FLAGELLAR PROTEIN"/>
    <property type="match status" value="1"/>
</dbReference>
<feature type="domain" description="Flagellar hook protein FlgE/F/G-like D1" evidence="9">
    <location>
        <begin position="83"/>
        <end position="149"/>
    </location>
</feature>
<dbReference type="NCBIfam" id="TIGR03506">
    <property type="entry name" value="FlgEFG_subfam"/>
    <property type="match status" value="1"/>
</dbReference>
<dbReference type="Proteomes" id="UP000192342">
    <property type="component" value="Unassembled WGS sequence"/>
</dbReference>
<dbReference type="STRING" id="1317117.ATO7_02320"/>
<keyword evidence="4 5" id="KW-0975">Bacterial flagellum</keyword>
<feature type="domain" description="Flagellar basal-body/hook protein C-terminal" evidence="7">
    <location>
        <begin position="359"/>
        <end position="404"/>
    </location>
</feature>
<gene>
    <name evidence="10" type="primary">flgE</name>
    <name evidence="10" type="ORF">ATO7_02320</name>
</gene>
<dbReference type="EMBL" id="AQQV01000001">
    <property type="protein sequence ID" value="ORE88673.1"/>
    <property type="molecule type" value="Genomic_DNA"/>
</dbReference>
<dbReference type="AlphaFoldDB" id="A0A1Y1SG93"/>
<comment type="function">
    <text evidence="5">A flexible structure which links the flagellar filament to the drive apparatus in the basal body.</text>
</comment>
<evidence type="ECO:0000259" key="9">
    <source>
        <dbReference type="Pfam" id="PF22692"/>
    </source>
</evidence>
<evidence type="ECO:0000259" key="6">
    <source>
        <dbReference type="Pfam" id="PF00460"/>
    </source>
</evidence>
<feature type="domain" description="Flagellar hook protein FlgE D2" evidence="8">
    <location>
        <begin position="161"/>
        <end position="286"/>
    </location>
</feature>
<dbReference type="GO" id="GO:0009424">
    <property type="term" value="C:bacterial-type flagellum hook"/>
    <property type="evidence" value="ECO:0007669"/>
    <property type="project" value="TreeGrafter"/>
</dbReference>
<dbReference type="InterPro" id="IPR001444">
    <property type="entry name" value="Flag_bb_rod_N"/>
</dbReference>
<evidence type="ECO:0000259" key="8">
    <source>
        <dbReference type="Pfam" id="PF07559"/>
    </source>
</evidence>
<comment type="subcellular location">
    <subcellularLocation>
        <location evidence="1 5">Bacterial flagellum basal body</location>
    </subcellularLocation>
</comment>
<dbReference type="GO" id="GO:0005829">
    <property type="term" value="C:cytosol"/>
    <property type="evidence" value="ECO:0007669"/>
    <property type="project" value="TreeGrafter"/>
</dbReference>
<evidence type="ECO:0000256" key="2">
    <source>
        <dbReference type="ARBA" id="ARBA00009677"/>
    </source>
</evidence>
<dbReference type="InterPro" id="IPR011491">
    <property type="entry name" value="FlgE_D2"/>
</dbReference>